<name>A0A1E1K9S3_9HELO</name>
<sequence>MSTTNGSNHNGATSGASLSPSSLPTQLSKANLQHVQATQNLQTYLNTPHDYERVKLGLSTTRMKGDGASNENAWDEGWKVACGGRGI</sequence>
<protein>
    <submittedName>
        <fullName evidence="2">Uncharacterized protein</fullName>
    </submittedName>
</protein>
<evidence type="ECO:0000313" key="2">
    <source>
        <dbReference type="EMBL" id="CZS94818.1"/>
    </source>
</evidence>
<dbReference type="InParanoid" id="A0A1E1K9S3"/>
<comment type="caution">
    <text evidence="2">The sequence shown here is derived from an EMBL/GenBank/DDBJ whole genome shotgun (WGS) entry which is preliminary data.</text>
</comment>
<proteinExistence type="predicted"/>
<dbReference type="EMBL" id="FJUW01000009">
    <property type="protein sequence ID" value="CZS94818.1"/>
    <property type="molecule type" value="Genomic_DNA"/>
</dbReference>
<keyword evidence="3" id="KW-1185">Reference proteome</keyword>
<accession>A0A1E1K9S3</accession>
<evidence type="ECO:0000313" key="3">
    <source>
        <dbReference type="Proteomes" id="UP000178129"/>
    </source>
</evidence>
<dbReference type="AlphaFoldDB" id="A0A1E1K9S3"/>
<feature type="compositionally biased region" description="Polar residues" evidence="1">
    <location>
        <begin position="1"/>
        <end position="16"/>
    </location>
</feature>
<gene>
    <name evidence="2" type="ORF">RCO7_06537</name>
</gene>
<evidence type="ECO:0000256" key="1">
    <source>
        <dbReference type="SAM" id="MobiDB-lite"/>
    </source>
</evidence>
<dbReference type="Proteomes" id="UP000178129">
    <property type="component" value="Unassembled WGS sequence"/>
</dbReference>
<reference evidence="3" key="1">
    <citation type="submission" date="2016-03" db="EMBL/GenBank/DDBJ databases">
        <authorList>
            <person name="Ploux O."/>
        </authorList>
    </citation>
    <scope>NUCLEOTIDE SEQUENCE [LARGE SCALE GENOMIC DNA]</scope>
    <source>
        <strain evidence="3">UK7</strain>
    </source>
</reference>
<feature type="region of interest" description="Disordered" evidence="1">
    <location>
        <begin position="1"/>
        <end position="29"/>
    </location>
</feature>
<organism evidence="2 3">
    <name type="scientific">Rhynchosporium graminicola</name>
    <dbReference type="NCBI Taxonomy" id="2792576"/>
    <lineage>
        <taxon>Eukaryota</taxon>
        <taxon>Fungi</taxon>
        <taxon>Dikarya</taxon>
        <taxon>Ascomycota</taxon>
        <taxon>Pezizomycotina</taxon>
        <taxon>Leotiomycetes</taxon>
        <taxon>Helotiales</taxon>
        <taxon>Ploettnerulaceae</taxon>
        <taxon>Rhynchosporium</taxon>
    </lineage>
</organism>